<dbReference type="Pfam" id="PF07872">
    <property type="entry name" value="DUF1659"/>
    <property type="match status" value="1"/>
</dbReference>
<dbReference type="InterPro" id="IPR012454">
    <property type="entry name" value="DUF1659"/>
</dbReference>
<feature type="domain" description="DUF1659" evidence="1">
    <location>
        <begin position="4"/>
        <end position="64"/>
    </location>
</feature>
<evidence type="ECO:0000313" key="2">
    <source>
        <dbReference type="EMBL" id="MYV16472.1"/>
    </source>
</evidence>
<gene>
    <name evidence="2" type="ORF">GB993_02970</name>
</gene>
<dbReference type="OrthoDB" id="2309508at2"/>
<comment type="caution">
    <text evidence="2">The sequence shown here is derived from an EMBL/GenBank/DDBJ whole genome shotgun (WGS) entry which is preliminary data.</text>
</comment>
<accession>A0A6N9I024</accession>
<name>A0A6N9I024_9LACO</name>
<sequence length="67" mass="7387">MSQKWLKTSVQYLISGEGHSTPIKRNYNTVAQNVTDDQLNKFGAAIASLSNDNVNDIFVTTKQEANA</sequence>
<proteinExistence type="predicted"/>
<evidence type="ECO:0000313" key="3">
    <source>
        <dbReference type="Proteomes" id="UP000449209"/>
    </source>
</evidence>
<protein>
    <recommendedName>
        <fullName evidence="1">DUF1659 domain-containing protein</fullName>
    </recommendedName>
</protein>
<organism evidence="2 3">
    <name type="scientific">Furfurilactobacillus milii</name>
    <dbReference type="NCBI Taxonomy" id="2888272"/>
    <lineage>
        <taxon>Bacteria</taxon>
        <taxon>Bacillati</taxon>
        <taxon>Bacillota</taxon>
        <taxon>Bacilli</taxon>
        <taxon>Lactobacillales</taxon>
        <taxon>Lactobacillaceae</taxon>
        <taxon>Furfurilactobacillus</taxon>
    </lineage>
</organism>
<dbReference type="Proteomes" id="UP000449209">
    <property type="component" value="Unassembled WGS sequence"/>
</dbReference>
<dbReference type="AlphaFoldDB" id="A0A6N9I024"/>
<dbReference type="RefSeq" id="WP_161003030.1">
    <property type="nucleotide sequence ID" value="NZ_WEZQ01000005.1"/>
</dbReference>
<evidence type="ECO:0000259" key="1">
    <source>
        <dbReference type="Pfam" id="PF07872"/>
    </source>
</evidence>
<reference evidence="2 3" key="1">
    <citation type="journal article" date="2019" name="Appl. Environ. Microbiol.">
        <title>Genetic determinants of hydroxycinnamic acid metabolism in heterofermentative lactobacilli.</title>
        <authorList>
            <person name="Gaur G."/>
            <person name="Oh J.H."/>
            <person name="Filannino P."/>
            <person name="Gobbetti M."/>
            <person name="van Pijkeren J.P."/>
            <person name="Ganzle M.G."/>
        </authorList>
    </citation>
    <scope>NUCLEOTIDE SEQUENCE [LARGE SCALE GENOMIC DNA]</scope>
    <source>
        <strain evidence="2 3">C5</strain>
    </source>
</reference>
<dbReference type="EMBL" id="WEZQ01000005">
    <property type="protein sequence ID" value="MYV16472.1"/>
    <property type="molecule type" value="Genomic_DNA"/>
</dbReference>